<feature type="non-terminal residue" evidence="2">
    <location>
        <position position="1"/>
    </location>
</feature>
<accession>A0A1R1YJL7</accession>
<protein>
    <submittedName>
        <fullName evidence="2">Uncharacterized protein</fullName>
    </submittedName>
</protein>
<dbReference type="AlphaFoldDB" id="A0A1R1YJL7"/>
<gene>
    <name evidence="2" type="ORF">AYI69_g3506</name>
</gene>
<comment type="caution">
    <text evidence="2">The sequence shown here is derived from an EMBL/GenBank/DDBJ whole genome shotgun (WGS) entry which is preliminary data.</text>
</comment>
<sequence length="174" mass="19928">SGRTEQADGSDRMVSLQQNFWEIGDTLRAPRHRPVCTQSKQQGTELLQLLHRSEREGSECPLTLMETMEQPLFLSSMEFNHSGDSEVSTVIPRPPQTSSDGTCTYTGNGDYSRPQKRKIPTDRQQTVVSISFEDHRSFLENQGYNKEAIELLLPNKRVVKRRARNNTIQQMFID</sequence>
<dbReference type="EMBL" id="LSSM01001198">
    <property type="protein sequence ID" value="OMJ27070.1"/>
    <property type="molecule type" value="Genomic_DNA"/>
</dbReference>
<feature type="region of interest" description="Disordered" evidence="1">
    <location>
        <begin position="84"/>
        <end position="122"/>
    </location>
</feature>
<evidence type="ECO:0000313" key="3">
    <source>
        <dbReference type="Proteomes" id="UP000187429"/>
    </source>
</evidence>
<feature type="compositionally biased region" description="Polar residues" evidence="1">
    <location>
        <begin position="96"/>
        <end position="109"/>
    </location>
</feature>
<reference evidence="3" key="1">
    <citation type="submission" date="2017-01" db="EMBL/GenBank/DDBJ databases">
        <authorList>
            <person name="Wang Y."/>
            <person name="White M."/>
            <person name="Kvist S."/>
            <person name="Moncalvo J.-M."/>
        </authorList>
    </citation>
    <scope>NUCLEOTIDE SEQUENCE [LARGE SCALE GENOMIC DNA]</scope>
    <source>
        <strain evidence="3">ID-206-W2</strain>
    </source>
</reference>
<evidence type="ECO:0000256" key="1">
    <source>
        <dbReference type="SAM" id="MobiDB-lite"/>
    </source>
</evidence>
<evidence type="ECO:0000313" key="2">
    <source>
        <dbReference type="EMBL" id="OMJ27070.1"/>
    </source>
</evidence>
<keyword evidence="3" id="KW-1185">Reference proteome</keyword>
<dbReference type="Proteomes" id="UP000187429">
    <property type="component" value="Unassembled WGS sequence"/>
</dbReference>
<name>A0A1R1YJL7_9FUNG</name>
<organism evidence="2 3">
    <name type="scientific">Smittium culicis</name>
    <dbReference type="NCBI Taxonomy" id="133412"/>
    <lineage>
        <taxon>Eukaryota</taxon>
        <taxon>Fungi</taxon>
        <taxon>Fungi incertae sedis</taxon>
        <taxon>Zoopagomycota</taxon>
        <taxon>Kickxellomycotina</taxon>
        <taxon>Harpellomycetes</taxon>
        <taxon>Harpellales</taxon>
        <taxon>Legeriomycetaceae</taxon>
        <taxon>Smittium</taxon>
    </lineage>
</organism>
<proteinExistence type="predicted"/>